<proteinExistence type="predicted"/>
<evidence type="ECO:0000313" key="3">
    <source>
        <dbReference type="Proteomes" id="UP000566819"/>
    </source>
</evidence>
<reference evidence="2 3" key="1">
    <citation type="submission" date="2020-03" db="EMBL/GenBank/DDBJ databases">
        <title>Draft Genome Sequence of Cudoniella acicularis.</title>
        <authorList>
            <person name="Buettner E."/>
            <person name="Kellner H."/>
        </authorList>
    </citation>
    <scope>NUCLEOTIDE SEQUENCE [LARGE SCALE GENOMIC DNA]</scope>
    <source>
        <strain evidence="2 3">DSM 108380</strain>
    </source>
</reference>
<name>A0A8H4RFL4_9HELO</name>
<evidence type="ECO:0000313" key="2">
    <source>
        <dbReference type="EMBL" id="KAF4628396.1"/>
    </source>
</evidence>
<comment type="caution">
    <text evidence="2">The sequence shown here is derived from an EMBL/GenBank/DDBJ whole genome shotgun (WGS) entry which is preliminary data.</text>
</comment>
<feature type="compositionally biased region" description="Polar residues" evidence="1">
    <location>
        <begin position="1"/>
        <end position="21"/>
    </location>
</feature>
<organism evidence="2 3">
    <name type="scientific">Cudoniella acicularis</name>
    <dbReference type="NCBI Taxonomy" id="354080"/>
    <lineage>
        <taxon>Eukaryota</taxon>
        <taxon>Fungi</taxon>
        <taxon>Dikarya</taxon>
        <taxon>Ascomycota</taxon>
        <taxon>Pezizomycotina</taxon>
        <taxon>Leotiomycetes</taxon>
        <taxon>Helotiales</taxon>
        <taxon>Tricladiaceae</taxon>
        <taxon>Cudoniella</taxon>
    </lineage>
</organism>
<keyword evidence="3" id="KW-1185">Reference proteome</keyword>
<feature type="region of interest" description="Disordered" evidence="1">
    <location>
        <begin position="1"/>
        <end position="29"/>
    </location>
</feature>
<sequence>MAPQKQPENAESSYGNDSSTSIKRHRRPKDTLMVLGSTESAKIYIGPKESLSHLEGKLATIGGIVRRGDDGYLVTAAYVFPGYQGYVPPVRAEGLKKMFSKTRQIFTRNTHSERASDTPDAVLKFNIPDANSSSASSGQSEVTSNPSIIMSVDLGTYSDYALIKVTQEQLAKFGWDYAQRSSSFPRVYTIGEALADRPDGYTPDVVISRSREQKIRGRLAFGTGLIAHLRTKKCKPLCYVNIAIASSIRTSDAGLCVCDAVTEKVLGHLIDQENPGSNFGDGSGSGRLGRFEQSL</sequence>
<dbReference type="EMBL" id="JAAMPI010000819">
    <property type="protein sequence ID" value="KAF4628396.1"/>
    <property type="molecule type" value="Genomic_DNA"/>
</dbReference>
<evidence type="ECO:0000256" key="1">
    <source>
        <dbReference type="SAM" id="MobiDB-lite"/>
    </source>
</evidence>
<dbReference type="AlphaFoldDB" id="A0A8H4RFL4"/>
<gene>
    <name evidence="2" type="ORF">G7Y89_g9759</name>
</gene>
<dbReference type="Proteomes" id="UP000566819">
    <property type="component" value="Unassembled WGS sequence"/>
</dbReference>
<accession>A0A8H4RFL4</accession>
<protein>
    <submittedName>
        <fullName evidence="2">Uncharacterized protein</fullName>
    </submittedName>
</protein>